<gene>
    <name evidence="3" type="ORF">ASPSYDRAFT_63913</name>
</gene>
<feature type="chain" id="PRO_5012589477" description="Cupin type-2 domain-containing protein" evidence="1">
    <location>
        <begin position="24"/>
        <end position="157"/>
    </location>
</feature>
<dbReference type="VEuPathDB" id="FungiDB:ASPSYDRAFT_63913"/>
<dbReference type="PANTHER" id="PTHR43698">
    <property type="entry name" value="RIBD C-TERMINAL DOMAIN CONTAINING PROTEIN"/>
    <property type="match status" value="1"/>
</dbReference>
<dbReference type="Pfam" id="PF07883">
    <property type="entry name" value="Cupin_2"/>
    <property type="match status" value="1"/>
</dbReference>
<keyword evidence="4" id="KW-1185">Reference proteome</keyword>
<dbReference type="EMBL" id="KV878582">
    <property type="protein sequence ID" value="OJJ64214.1"/>
    <property type="molecule type" value="Genomic_DNA"/>
</dbReference>
<evidence type="ECO:0000313" key="3">
    <source>
        <dbReference type="EMBL" id="OJJ64214.1"/>
    </source>
</evidence>
<keyword evidence="1" id="KW-0732">Signal</keyword>
<sequence length="157" mass="16800">MVSAHFISFLSASLAILVPQTAARAPGKSIVIPNSRIGENSTSPGGATFTGDAWIDDVYRDSVGTVATVMFEPGARTFWHSHAEGQVLRVLAGTGWIADEGGRPRRINVGDTVWCQANTTHWHGADQGSYLVHLAISQGATEWLGPVTEGEYHEALE</sequence>
<feature type="signal peptide" evidence="1">
    <location>
        <begin position="1"/>
        <end position="23"/>
    </location>
</feature>
<dbReference type="PANTHER" id="PTHR43698:SF1">
    <property type="entry name" value="BLL4564 PROTEIN"/>
    <property type="match status" value="1"/>
</dbReference>
<dbReference type="AlphaFoldDB" id="A0A1L9TXP1"/>
<organism evidence="3 4">
    <name type="scientific">Aspergillus sydowii CBS 593.65</name>
    <dbReference type="NCBI Taxonomy" id="1036612"/>
    <lineage>
        <taxon>Eukaryota</taxon>
        <taxon>Fungi</taxon>
        <taxon>Dikarya</taxon>
        <taxon>Ascomycota</taxon>
        <taxon>Pezizomycotina</taxon>
        <taxon>Eurotiomycetes</taxon>
        <taxon>Eurotiomycetidae</taxon>
        <taxon>Eurotiales</taxon>
        <taxon>Aspergillaceae</taxon>
        <taxon>Aspergillus</taxon>
        <taxon>Aspergillus subgen. Nidulantes</taxon>
    </lineage>
</organism>
<dbReference type="Gene3D" id="2.60.120.10">
    <property type="entry name" value="Jelly Rolls"/>
    <property type="match status" value="1"/>
</dbReference>
<dbReference type="SUPFAM" id="SSF51182">
    <property type="entry name" value="RmlC-like cupins"/>
    <property type="match status" value="1"/>
</dbReference>
<dbReference type="OrthoDB" id="2096797at2759"/>
<accession>A0A1L9TXP1</accession>
<dbReference type="InterPro" id="IPR011051">
    <property type="entry name" value="RmlC_Cupin_sf"/>
</dbReference>
<reference evidence="4" key="1">
    <citation type="journal article" date="2017" name="Genome Biol.">
        <title>Comparative genomics reveals high biological diversity and specific adaptations in the industrially and medically important fungal genus Aspergillus.</title>
        <authorList>
            <person name="de Vries R.P."/>
            <person name="Riley R."/>
            <person name="Wiebenga A."/>
            <person name="Aguilar-Osorio G."/>
            <person name="Amillis S."/>
            <person name="Uchima C.A."/>
            <person name="Anderluh G."/>
            <person name="Asadollahi M."/>
            <person name="Askin M."/>
            <person name="Barry K."/>
            <person name="Battaglia E."/>
            <person name="Bayram O."/>
            <person name="Benocci T."/>
            <person name="Braus-Stromeyer S.A."/>
            <person name="Caldana C."/>
            <person name="Canovas D."/>
            <person name="Cerqueira G.C."/>
            <person name="Chen F."/>
            <person name="Chen W."/>
            <person name="Choi C."/>
            <person name="Clum A."/>
            <person name="Dos Santos R.A."/>
            <person name="Damasio A.R."/>
            <person name="Diallinas G."/>
            <person name="Emri T."/>
            <person name="Fekete E."/>
            <person name="Flipphi M."/>
            <person name="Freyberg S."/>
            <person name="Gallo A."/>
            <person name="Gournas C."/>
            <person name="Habgood R."/>
            <person name="Hainaut M."/>
            <person name="Harispe M.L."/>
            <person name="Henrissat B."/>
            <person name="Hilden K.S."/>
            <person name="Hope R."/>
            <person name="Hossain A."/>
            <person name="Karabika E."/>
            <person name="Karaffa L."/>
            <person name="Karanyi Z."/>
            <person name="Krasevec N."/>
            <person name="Kuo A."/>
            <person name="Kusch H."/>
            <person name="LaButti K."/>
            <person name="Lagendijk E.L."/>
            <person name="Lapidus A."/>
            <person name="Levasseur A."/>
            <person name="Lindquist E."/>
            <person name="Lipzen A."/>
            <person name="Logrieco A.F."/>
            <person name="MacCabe A."/>
            <person name="Maekelae M.R."/>
            <person name="Malavazi I."/>
            <person name="Melin P."/>
            <person name="Meyer V."/>
            <person name="Mielnichuk N."/>
            <person name="Miskei M."/>
            <person name="Molnar A.P."/>
            <person name="Mule G."/>
            <person name="Ngan C.Y."/>
            <person name="Orejas M."/>
            <person name="Orosz E."/>
            <person name="Ouedraogo J.P."/>
            <person name="Overkamp K.M."/>
            <person name="Park H.-S."/>
            <person name="Perrone G."/>
            <person name="Piumi F."/>
            <person name="Punt P.J."/>
            <person name="Ram A.F."/>
            <person name="Ramon A."/>
            <person name="Rauscher S."/>
            <person name="Record E."/>
            <person name="Riano-Pachon D.M."/>
            <person name="Robert V."/>
            <person name="Roehrig J."/>
            <person name="Ruller R."/>
            <person name="Salamov A."/>
            <person name="Salih N.S."/>
            <person name="Samson R.A."/>
            <person name="Sandor E."/>
            <person name="Sanguinetti M."/>
            <person name="Schuetze T."/>
            <person name="Sepcic K."/>
            <person name="Shelest E."/>
            <person name="Sherlock G."/>
            <person name="Sophianopoulou V."/>
            <person name="Squina F.M."/>
            <person name="Sun H."/>
            <person name="Susca A."/>
            <person name="Todd R.B."/>
            <person name="Tsang A."/>
            <person name="Unkles S.E."/>
            <person name="van de Wiele N."/>
            <person name="van Rossen-Uffink D."/>
            <person name="Oliveira J.V."/>
            <person name="Vesth T.C."/>
            <person name="Visser J."/>
            <person name="Yu J.-H."/>
            <person name="Zhou M."/>
            <person name="Andersen M.R."/>
            <person name="Archer D.B."/>
            <person name="Baker S.E."/>
            <person name="Benoit I."/>
            <person name="Brakhage A.A."/>
            <person name="Braus G.H."/>
            <person name="Fischer R."/>
            <person name="Frisvad J.C."/>
            <person name="Goldman G.H."/>
            <person name="Houbraken J."/>
            <person name="Oakley B."/>
            <person name="Pocsi I."/>
            <person name="Scazzocchio C."/>
            <person name="Seiboth B."/>
            <person name="vanKuyk P.A."/>
            <person name="Wortman J."/>
            <person name="Dyer P.S."/>
            <person name="Grigoriev I.V."/>
        </authorList>
    </citation>
    <scope>NUCLEOTIDE SEQUENCE [LARGE SCALE GENOMIC DNA]</scope>
    <source>
        <strain evidence="4">CBS 593.65</strain>
    </source>
</reference>
<dbReference type="GeneID" id="63766333"/>
<feature type="domain" description="Cupin type-2" evidence="2">
    <location>
        <begin position="68"/>
        <end position="127"/>
    </location>
</feature>
<name>A0A1L9TXP1_9EURO</name>
<evidence type="ECO:0000256" key="1">
    <source>
        <dbReference type="SAM" id="SignalP"/>
    </source>
</evidence>
<proteinExistence type="predicted"/>
<protein>
    <recommendedName>
        <fullName evidence="2">Cupin type-2 domain-containing protein</fullName>
    </recommendedName>
</protein>
<dbReference type="InterPro" id="IPR013096">
    <property type="entry name" value="Cupin_2"/>
</dbReference>
<dbReference type="STRING" id="1036612.A0A1L9TXP1"/>
<dbReference type="CDD" id="cd02233">
    <property type="entry name" value="cupin_HNL-like"/>
    <property type="match status" value="1"/>
</dbReference>
<dbReference type="Proteomes" id="UP000184356">
    <property type="component" value="Unassembled WGS sequence"/>
</dbReference>
<dbReference type="InterPro" id="IPR047263">
    <property type="entry name" value="HNL-like_cupin"/>
</dbReference>
<evidence type="ECO:0000259" key="2">
    <source>
        <dbReference type="Pfam" id="PF07883"/>
    </source>
</evidence>
<evidence type="ECO:0000313" key="4">
    <source>
        <dbReference type="Proteomes" id="UP000184356"/>
    </source>
</evidence>
<dbReference type="InterPro" id="IPR014710">
    <property type="entry name" value="RmlC-like_jellyroll"/>
</dbReference>
<dbReference type="RefSeq" id="XP_040708020.1">
    <property type="nucleotide sequence ID" value="XM_040850260.1"/>
</dbReference>